<accession>A0A485KMH4</accession>
<keyword evidence="6" id="KW-1185">Reference proteome</keyword>
<dbReference type="PROSITE" id="PS50297">
    <property type="entry name" value="ANK_REP_REGION"/>
    <property type="match status" value="2"/>
</dbReference>
<evidence type="ECO:0000256" key="1">
    <source>
        <dbReference type="ARBA" id="ARBA00022737"/>
    </source>
</evidence>
<dbReference type="Pfam" id="PF12796">
    <property type="entry name" value="Ank_2"/>
    <property type="match status" value="2"/>
</dbReference>
<gene>
    <name evidence="5" type="primary">Aste57867_9149</name>
    <name evidence="4" type="ORF">As57867_009113</name>
    <name evidence="5" type="ORF">ASTE57867_9149</name>
</gene>
<dbReference type="InterPro" id="IPR002110">
    <property type="entry name" value="Ankyrin_rpt"/>
</dbReference>
<name>A0A485KMH4_9STRA</name>
<dbReference type="SUPFAM" id="SSF48403">
    <property type="entry name" value="Ankyrin repeat"/>
    <property type="match status" value="1"/>
</dbReference>
<dbReference type="InterPro" id="IPR036770">
    <property type="entry name" value="Ankyrin_rpt-contain_sf"/>
</dbReference>
<reference evidence="4" key="2">
    <citation type="submission" date="2019-06" db="EMBL/GenBank/DDBJ databases">
        <title>Genomics analysis of Aphanomyces spp. identifies a new class of oomycete effector associated with host adaptation.</title>
        <authorList>
            <person name="Gaulin E."/>
        </authorList>
    </citation>
    <scope>NUCLEOTIDE SEQUENCE</scope>
    <source>
        <strain evidence="4">CBS 578.67</strain>
    </source>
</reference>
<dbReference type="Gene3D" id="1.25.40.20">
    <property type="entry name" value="Ankyrin repeat-containing domain"/>
    <property type="match status" value="2"/>
</dbReference>
<dbReference type="OrthoDB" id="57720at2759"/>
<evidence type="ECO:0000256" key="2">
    <source>
        <dbReference type="ARBA" id="ARBA00023043"/>
    </source>
</evidence>
<dbReference type="EMBL" id="CAADRA010005149">
    <property type="protein sequence ID" value="VFT86033.1"/>
    <property type="molecule type" value="Genomic_DNA"/>
</dbReference>
<dbReference type="GO" id="GO:0004842">
    <property type="term" value="F:ubiquitin-protein transferase activity"/>
    <property type="evidence" value="ECO:0007669"/>
    <property type="project" value="TreeGrafter"/>
</dbReference>
<dbReference type="GO" id="GO:0085020">
    <property type="term" value="P:protein K6-linked ubiquitination"/>
    <property type="evidence" value="ECO:0007669"/>
    <property type="project" value="TreeGrafter"/>
</dbReference>
<feature type="repeat" description="ANK" evidence="3">
    <location>
        <begin position="139"/>
        <end position="167"/>
    </location>
</feature>
<keyword evidence="2 3" id="KW-0040">ANK repeat</keyword>
<proteinExistence type="predicted"/>
<evidence type="ECO:0000256" key="3">
    <source>
        <dbReference type="PROSITE-ProRule" id="PRU00023"/>
    </source>
</evidence>
<dbReference type="PANTHER" id="PTHR24171:SF8">
    <property type="entry name" value="BRCA1-ASSOCIATED RING DOMAIN PROTEIN 1"/>
    <property type="match status" value="1"/>
</dbReference>
<protein>
    <submittedName>
        <fullName evidence="5">Aste57867_9149 protein</fullName>
    </submittedName>
</protein>
<sequence>MSTAEAFVHACKYGKIDDVRAGIEAGVDVDGKGNDWSPLMWCAYYGHVDVAKVLVENGADVDRVFAHDGKSAMDCARENNQTKFIRYLSSLPARPTPAVHRETMATISADVLIHACKHGKLDDARVCLEEGIDVNGKGDDWSPLMWCAYYGHIDVAALLLEYGADIDHVFYHDGKNAMDCARENNQMKFLAFLKKKAKVERRVHFSPSTADGDGPPQVCGCCVIS</sequence>
<evidence type="ECO:0000313" key="6">
    <source>
        <dbReference type="Proteomes" id="UP000332933"/>
    </source>
</evidence>
<organism evidence="5 6">
    <name type="scientific">Aphanomyces stellatus</name>
    <dbReference type="NCBI Taxonomy" id="120398"/>
    <lineage>
        <taxon>Eukaryota</taxon>
        <taxon>Sar</taxon>
        <taxon>Stramenopiles</taxon>
        <taxon>Oomycota</taxon>
        <taxon>Saprolegniomycetes</taxon>
        <taxon>Saprolegniales</taxon>
        <taxon>Verrucalvaceae</taxon>
        <taxon>Aphanomyces</taxon>
    </lineage>
</organism>
<evidence type="ECO:0000313" key="4">
    <source>
        <dbReference type="EMBL" id="KAF0700336.1"/>
    </source>
</evidence>
<dbReference type="EMBL" id="VJMH01005128">
    <property type="protein sequence ID" value="KAF0700336.1"/>
    <property type="molecule type" value="Genomic_DNA"/>
</dbReference>
<dbReference type="SMART" id="SM00248">
    <property type="entry name" value="ANK"/>
    <property type="match status" value="5"/>
</dbReference>
<dbReference type="PROSITE" id="PS50088">
    <property type="entry name" value="ANK_REPEAT"/>
    <property type="match status" value="2"/>
</dbReference>
<reference evidence="5 6" key="1">
    <citation type="submission" date="2019-03" db="EMBL/GenBank/DDBJ databases">
        <authorList>
            <person name="Gaulin E."/>
            <person name="Dumas B."/>
        </authorList>
    </citation>
    <scope>NUCLEOTIDE SEQUENCE [LARGE SCALE GENOMIC DNA]</scope>
    <source>
        <strain evidence="5">CBS 568.67</strain>
    </source>
</reference>
<dbReference type="Proteomes" id="UP000332933">
    <property type="component" value="Unassembled WGS sequence"/>
</dbReference>
<dbReference type="PANTHER" id="PTHR24171">
    <property type="entry name" value="ANKYRIN REPEAT DOMAIN-CONTAINING PROTEIN 39-RELATED"/>
    <property type="match status" value="1"/>
</dbReference>
<keyword evidence="1" id="KW-0677">Repeat</keyword>
<evidence type="ECO:0000313" key="5">
    <source>
        <dbReference type="EMBL" id="VFT86033.1"/>
    </source>
</evidence>
<feature type="repeat" description="ANK" evidence="3">
    <location>
        <begin position="34"/>
        <end position="62"/>
    </location>
</feature>
<dbReference type="AlphaFoldDB" id="A0A485KMH4"/>